<organism evidence="2 3">
    <name type="scientific">Candidatus Merdivicinus excrementipullorum</name>
    <dbReference type="NCBI Taxonomy" id="2840867"/>
    <lineage>
        <taxon>Bacteria</taxon>
        <taxon>Bacillati</taxon>
        <taxon>Bacillota</taxon>
        <taxon>Clostridia</taxon>
        <taxon>Eubacteriales</taxon>
        <taxon>Oscillospiraceae</taxon>
        <taxon>Oscillospiraceae incertae sedis</taxon>
        <taxon>Candidatus Merdivicinus</taxon>
    </lineage>
</organism>
<reference evidence="2" key="1">
    <citation type="submission" date="2020-10" db="EMBL/GenBank/DDBJ databases">
        <authorList>
            <person name="Gilroy R."/>
        </authorList>
    </citation>
    <scope>NUCLEOTIDE SEQUENCE</scope>
    <source>
        <strain evidence="2">CHK199-13235</strain>
    </source>
</reference>
<accession>A0A9D1FPZ9</accession>
<dbReference type="GO" id="GO:0030246">
    <property type="term" value="F:carbohydrate binding"/>
    <property type="evidence" value="ECO:0007669"/>
    <property type="project" value="InterPro"/>
</dbReference>
<dbReference type="InterPro" id="IPR011330">
    <property type="entry name" value="Glyco_hydro/deAcase_b/a-brl"/>
</dbReference>
<dbReference type="EMBL" id="DVJP01000080">
    <property type="protein sequence ID" value="HIS77607.1"/>
    <property type="molecule type" value="Genomic_DNA"/>
</dbReference>
<feature type="domain" description="Glycoside hydrolase family 38 N-terminal" evidence="1">
    <location>
        <begin position="8"/>
        <end position="184"/>
    </location>
</feature>
<dbReference type="InterPro" id="IPR000602">
    <property type="entry name" value="Glyco_hydro_38_N"/>
</dbReference>
<dbReference type="GO" id="GO:0006013">
    <property type="term" value="P:mannose metabolic process"/>
    <property type="evidence" value="ECO:0007669"/>
    <property type="project" value="InterPro"/>
</dbReference>
<dbReference type="Proteomes" id="UP000824002">
    <property type="component" value="Unassembled WGS sequence"/>
</dbReference>
<dbReference type="SUPFAM" id="SSF74650">
    <property type="entry name" value="Galactose mutarotase-like"/>
    <property type="match status" value="1"/>
</dbReference>
<protein>
    <recommendedName>
        <fullName evidence="1">Glycoside hydrolase family 38 N-terminal domain-containing protein</fullName>
    </recommendedName>
</protein>
<evidence type="ECO:0000313" key="3">
    <source>
        <dbReference type="Proteomes" id="UP000824002"/>
    </source>
</evidence>
<name>A0A9D1FPZ9_9FIRM</name>
<dbReference type="GO" id="GO:0004559">
    <property type="term" value="F:alpha-mannosidase activity"/>
    <property type="evidence" value="ECO:0007669"/>
    <property type="project" value="InterPro"/>
</dbReference>
<dbReference type="Pfam" id="PF01074">
    <property type="entry name" value="Glyco_hydro_38N"/>
    <property type="match status" value="1"/>
</dbReference>
<dbReference type="CDD" id="cd10791">
    <property type="entry name" value="GH38N_AMII_like_1"/>
    <property type="match status" value="1"/>
</dbReference>
<comment type="caution">
    <text evidence="2">The sequence shown here is derived from an EMBL/GenBank/DDBJ whole genome shotgun (WGS) entry which is preliminary data.</text>
</comment>
<dbReference type="Gene3D" id="3.20.110.10">
    <property type="entry name" value="Glycoside hydrolase 38, N terminal domain"/>
    <property type="match status" value="1"/>
</dbReference>
<dbReference type="InterPro" id="IPR011013">
    <property type="entry name" value="Gal_mutarotase_sf_dom"/>
</dbReference>
<reference evidence="2" key="2">
    <citation type="journal article" date="2021" name="PeerJ">
        <title>Extensive microbial diversity within the chicken gut microbiome revealed by metagenomics and culture.</title>
        <authorList>
            <person name="Gilroy R."/>
            <person name="Ravi A."/>
            <person name="Getino M."/>
            <person name="Pursley I."/>
            <person name="Horton D.L."/>
            <person name="Alikhan N.F."/>
            <person name="Baker D."/>
            <person name="Gharbi K."/>
            <person name="Hall N."/>
            <person name="Watson M."/>
            <person name="Adriaenssens E.M."/>
            <person name="Foster-Nyarko E."/>
            <person name="Jarju S."/>
            <person name="Secka A."/>
            <person name="Antonio M."/>
            <person name="Oren A."/>
            <person name="Chaudhuri R.R."/>
            <person name="La Ragione R."/>
            <person name="Hildebrand F."/>
            <person name="Pallen M.J."/>
        </authorList>
    </citation>
    <scope>NUCLEOTIDE SEQUENCE</scope>
    <source>
        <strain evidence="2">CHK199-13235</strain>
    </source>
</reference>
<proteinExistence type="predicted"/>
<dbReference type="InterPro" id="IPR027291">
    <property type="entry name" value="Glyco_hydro_38_N_sf"/>
</dbReference>
<evidence type="ECO:0000313" key="2">
    <source>
        <dbReference type="EMBL" id="HIS77607.1"/>
    </source>
</evidence>
<dbReference type="AlphaFoldDB" id="A0A9D1FPZ9"/>
<gene>
    <name evidence="2" type="ORF">IAB51_12545</name>
</gene>
<evidence type="ECO:0000259" key="1">
    <source>
        <dbReference type="Pfam" id="PF01074"/>
    </source>
</evidence>
<sequence length="794" mass="91772">MASKIKTLYVVHHSHTDIGYTDLQEHVIDGQIDHIRSAVRLMRDPQNRDFRWNCETYYCVEEFLKSASQEEKEQFFQLIKSGEMGISATYLNFNDLLDSDVHMERVRECVRMFREHGISVKTAMTADINGFSMGQRDALIENGVEFFYTNIHTHHGMYPLYQNQNAYWWENAAGKRLLVWNGEHYNLGNALGLKPNRNYHPMTRNIYDGPLDFSDPVGVLHTVLSRYLEVCEENGYPYDFIVTSVSGVFSDNAPPALEILRTIEGFRQRYPEDVEIRMVSLQELYAAIAPKLQDAPVYRGDLNDWWANGVGSTPYAVKHYREAQRRYHLCGRLDAQCYEKYPDYARAAQDNLLLYAEHTWGHSSTITNPFEAMVVNLDMRKNSYASKAHESASRMLNQISAEKGGLINYYNTSGKIRALNPNSSAGLQAVEFYIESPDLNRARITDETGREIPCQVSPHPRGRRITFLDAFAPYGEKVYTYEELPAPKAEVNSRKAYVGADRIRDVENDYETFSYQIPYAYENKWFKLAYEPGKGVTSFVNKKTGKEMLSKEGIPFFTPIYERTPIRYGQTDVYEERRLLGRNIRGQHAKLYTGELQEVVCREHGPVFTLLELKFKLEGAIHCSVWIRFYENMPRIEWKLELGKTISMDIESVFLPLDLQMEDRTLWIRKGTEAFRPGIDQLPGSGMEYYMSDDGLAYVGKEGTVLVGFPDVPLIYMGEMRHHPIRLCDNKPENNRRPVYSWVMNNTWETNFKMDLSGFCEFCYSLELSGEETGEAALNQLRERSFAPYVLIIQ</sequence>
<dbReference type="SUPFAM" id="SSF88713">
    <property type="entry name" value="Glycoside hydrolase/deacetylase"/>
    <property type="match status" value="1"/>
</dbReference>